<dbReference type="UniPathway" id="UPA00079"/>
<evidence type="ECO:0000313" key="6">
    <source>
        <dbReference type="EMBL" id="ARS91531.1"/>
    </source>
</evidence>
<dbReference type="SMART" id="SM00922">
    <property type="entry name" value="MR_MLE"/>
    <property type="match status" value="1"/>
</dbReference>
<dbReference type="HAMAP" id="MF_00470">
    <property type="entry name" value="MenC_1"/>
    <property type="match status" value="1"/>
</dbReference>
<comment type="catalytic activity">
    <reaction evidence="4">
        <text>(1R,6R)-6-hydroxy-2-succinyl-cyclohexa-2,4-diene-1-carboxylate = 2-succinylbenzoate + H2O</text>
        <dbReference type="Rhea" id="RHEA:10196"/>
        <dbReference type="ChEBI" id="CHEBI:15377"/>
        <dbReference type="ChEBI" id="CHEBI:18325"/>
        <dbReference type="ChEBI" id="CHEBI:58689"/>
        <dbReference type="EC" id="4.2.1.113"/>
    </reaction>
</comment>
<protein>
    <recommendedName>
        <fullName evidence="4">o-succinylbenzoate synthase</fullName>
        <shortName evidence="4">OSB synthase</shortName>
        <shortName evidence="4">OSBS</shortName>
        <ecNumber evidence="4">4.2.1.113</ecNumber>
    </recommendedName>
    <alternativeName>
        <fullName evidence="4">4-(2'-carboxyphenyl)-4-oxybutyric acid synthase</fullName>
    </alternativeName>
    <alternativeName>
        <fullName evidence="4">o-succinylbenzoic acid synthase</fullName>
    </alternativeName>
</protein>
<dbReference type="OrthoDB" id="214520at2157"/>
<dbReference type="InterPro" id="IPR013342">
    <property type="entry name" value="Mandelate_racemase_C"/>
</dbReference>
<dbReference type="EC" id="4.2.1.113" evidence="4"/>
<dbReference type="Gene3D" id="3.20.20.120">
    <property type="entry name" value="Enolase-like C-terminal domain"/>
    <property type="match status" value="1"/>
</dbReference>
<comment type="pathway">
    <text evidence="4">Quinol/quinone metabolism; menaquinone biosynthesis.</text>
</comment>
<dbReference type="KEGG" id="naj:B1756_18600"/>
<keyword evidence="3 4" id="KW-0456">Lyase</keyword>
<keyword evidence="2 4" id="KW-0460">Magnesium</keyword>
<dbReference type="InterPro" id="IPR036849">
    <property type="entry name" value="Enolase-like_C_sf"/>
</dbReference>
<feature type="binding site" evidence="4">
    <location>
        <position position="201"/>
    </location>
    <ligand>
        <name>Mg(2+)</name>
        <dbReference type="ChEBI" id="CHEBI:18420"/>
    </ligand>
</feature>
<dbReference type="InterPro" id="IPR029017">
    <property type="entry name" value="Enolase-like_N"/>
</dbReference>
<dbReference type="PANTHER" id="PTHR48073">
    <property type="entry name" value="O-SUCCINYLBENZOATE SYNTHASE-RELATED"/>
    <property type="match status" value="1"/>
</dbReference>
<comment type="function">
    <text evidence="4">Converts 2-succinyl-6-hydroxy-2,4-cyclohexadiene-1-carboxylate (SHCHC) to 2-succinylbenzoate (OSB).</text>
</comment>
<evidence type="ECO:0000256" key="2">
    <source>
        <dbReference type="ARBA" id="ARBA00022842"/>
    </source>
</evidence>
<name>A0A2Z2HW97_9EURY</name>
<dbReference type="RefSeq" id="WP_086889900.1">
    <property type="nucleotide sequence ID" value="NZ_CP019893.1"/>
</dbReference>
<dbReference type="UniPathway" id="UPA01057">
    <property type="reaction ID" value="UER00165"/>
</dbReference>
<evidence type="ECO:0000256" key="4">
    <source>
        <dbReference type="HAMAP-Rule" id="MF_00470"/>
    </source>
</evidence>
<dbReference type="Gene3D" id="3.30.390.10">
    <property type="entry name" value="Enolase-like, N-terminal domain"/>
    <property type="match status" value="1"/>
</dbReference>
<dbReference type="GeneID" id="32896127"/>
<dbReference type="PANTHER" id="PTHR48073:SF2">
    <property type="entry name" value="O-SUCCINYLBENZOATE SYNTHASE"/>
    <property type="match status" value="1"/>
</dbReference>
<dbReference type="SUPFAM" id="SSF51604">
    <property type="entry name" value="Enolase C-terminal domain-like"/>
    <property type="match status" value="1"/>
</dbReference>
<keyword evidence="7" id="KW-1185">Reference proteome</keyword>
<dbReference type="Pfam" id="PF13378">
    <property type="entry name" value="MR_MLE_C"/>
    <property type="match status" value="1"/>
</dbReference>
<keyword evidence="4" id="KW-0474">Menaquinone biosynthesis</keyword>
<dbReference type="CDD" id="cd03320">
    <property type="entry name" value="OSBS"/>
    <property type="match status" value="1"/>
</dbReference>
<dbReference type="GO" id="GO:0043748">
    <property type="term" value="F:O-succinylbenzoate synthase activity"/>
    <property type="evidence" value="ECO:0007669"/>
    <property type="project" value="UniProtKB-EC"/>
</dbReference>
<dbReference type="GO" id="GO:0009063">
    <property type="term" value="P:amino acid catabolic process"/>
    <property type="evidence" value="ECO:0007669"/>
    <property type="project" value="InterPro"/>
</dbReference>
<dbReference type="SUPFAM" id="SSF54826">
    <property type="entry name" value="Enolase N-terminal domain-like"/>
    <property type="match status" value="1"/>
</dbReference>
<comment type="pathway">
    <text evidence="4">Quinol/quinone metabolism; 1,4-dihydroxy-2-naphthoate biosynthesis; 1,4-dihydroxy-2-naphthoate from chorismate: step 4/7.</text>
</comment>
<dbReference type="EMBL" id="CP019893">
    <property type="protein sequence ID" value="ARS91531.1"/>
    <property type="molecule type" value="Genomic_DNA"/>
</dbReference>
<dbReference type="InterPro" id="IPR010196">
    <property type="entry name" value="OSB_synthase_MenC1"/>
</dbReference>
<evidence type="ECO:0000256" key="3">
    <source>
        <dbReference type="ARBA" id="ARBA00023239"/>
    </source>
</evidence>
<proteinExistence type="inferred from homology"/>
<dbReference type="GO" id="GO:0000287">
    <property type="term" value="F:magnesium ion binding"/>
    <property type="evidence" value="ECO:0007669"/>
    <property type="project" value="UniProtKB-UniRule"/>
</dbReference>
<dbReference type="AlphaFoldDB" id="A0A2Z2HW97"/>
<dbReference type="SFLD" id="SFLDG00180">
    <property type="entry name" value="muconate_cycloisomerase"/>
    <property type="match status" value="1"/>
</dbReference>
<organism evidence="6 7">
    <name type="scientific">Natrarchaeobaculum aegyptiacum</name>
    <dbReference type="NCBI Taxonomy" id="745377"/>
    <lineage>
        <taxon>Archaea</taxon>
        <taxon>Methanobacteriati</taxon>
        <taxon>Methanobacteriota</taxon>
        <taxon>Stenosarchaea group</taxon>
        <taxon>Halobacteria</taxon>
        <taxon>Halobacteriales</taxon>
        <taxon>Natrialbaceae</taxon>
        <taxon>Natrarchaeobaculum</taxon>
    </lineage>
</organism>
<dbReference type="SFLD" id="SFLDF00009">
    <property type="entry name" value="o-succinylbenzoate_synthase"/>
    <property type="match status" value="1"/>
</dbReference>
<feature type="binding site" evidence="4">
    <location>
        <position position="227"/>
    </location>
    <ligand>
        <name>Mg(2+)</name>
        <dbReference type="ChEBI" id="CHEBI:18420"/>
    </ligand>
</feature>
<sequence>MSDDTRLRLEHRSFSLPLERPLETASGSIEHRDGFLVRVFDENAAESNRGEVSADSERVIGYGEATPLAGFTESRADCEAALERASDALPPSGPEAALEEVDQQPAARHAVTLALADWHASTSATPLYRYLGRGPMVARIPVNATVGDADPATTAADARTAADRGFETCKVKVGARSIEADVERLRQVRDAVGPNVELRVDANGAWTYDEALRAIEAFADLDVALVEQPLPPGALEGHAALRGHGVGIALDEGLLEHDLDDVCTAGAADAIVLKPMALGGIDVARRMAAWVSELGIEAIVTTTIDGVVARTGAVHLAAAIPNVAPSGLATADRLAADLARDPVLLEKGAAVVPQTKGLGVTGVWEDA</sequence>
<dbReference type="Proteomes" id="UP000250088">
    <property type="component" value="Chromosome"/>
</dbReference>
<dbReference type="GO" id="GO:0009234">
    <property type="term" value="P:menaquinone biosynthetic process"/>
    <property type="evidence" value="ECO:0007669"/>
    <property type="project" value="UniProtKB-UniRule"/>
</dbReference>
<dbReference type="InterPro" id="IPR018110">
    <property type="entry name" value="Mandel_Rmase/mucon_lact_enz_CS"/>
</dbReference>
<accession>A0A2Z2HW97</accession>
<feature type="domain" description="Mandelate racemase/muconate lactonizing enzyme C-terminal" evidence="5">
    <location>
        <begin position="151"/>
        <end position="248"/>
    </location>
</feature>
<evidence type="ECO:0000256" key="1">
    <source>
        <dbReference type="ARBA" id="ARBA00022723"/>
    </source>
</evidence>
<evidence type="ECO:0000313" key="7">
    <source>
        <dbReference type="Proteomes" id="UP000250088"/>
    </source>
</evidence>
<dbReference type="InterPro" id="IPR029065">
    <property type="entry name" value="Enolase_C-like"/>
</dbReference>
<feature type="binding site" evidence="4">
    <location>
        <position position="251"/>
    </location>
    <ligand>
        <name>Mg(2+)</name>
        <dbReference type="ChEBI" id="CHEBI:18420"/>
    </ligand>
</feature>
<keyword evidence="1 4" id="KW-0479">Metal-binding</keyword>
<comment type="similarity">
    <text evidence="4">Belongs to the mandelate racemase/muconate lactonizing enzyme family. MenC type 1 subfamily.</text>
</comment>
<dbReference type="PROSITE" id="PS00909">
    <property type="entry name" value="MR_MLE_2"/>
    <property type="match status" value="1"/>
</dbReference>
<feature type="active site" description="Proton acceptor" evidence="4">
    <location>
        <position position="274"/>
    </location>
</feature>
<gene>
    <name evidence="4" type="primary">menC</name>
    <name evidence="6" type="ORF">B1756_18600</name>
</gene>
<reference evidence="7" key="1">
    <citation type="submission" date="2017-02" db="EMBL/GenBank/DDBJ databases">
        <title>Natronthermophilus aegyptiacus gen. nov.,sp. nov., an aerobic, extremely halophilic alkalithermophilic archaeon isolated from the athalassohaline Wadi An Natrun, Egypt.</title>
        <authorList>
            <person name="Zhao B."/>
        </authorList>
    </citation>
    <scope>NUCLEOTIDE SEQUENCE [LARGE SCALE GENOMIC DNA]</scope>
    <source>
        <strain evidence="7">JW/NM-HA 15</strain>
    </source>
</reference>
<comment type="cofactor">
    <cofactor evidence="4">
        <name>a divalent metal cation</name>
        <dbReference type="ChEBI" id="CHEBI:60240"/>
    </cofactor>
</comment>
<evidence type="ECO:0000259" key="5">
    <source>
        <dbReference type="SMART" id="SM00922"/>
    </source>
</evidence>
<dbReference type="SFLD" id="SFLDS00001">
    <property type="entry name" value="Enolase"/>
    <property type="match status" value="1"/>
</dbReference>
<feature type="active site" description="Proton donor" evidence="4">
    <location>
        <position position="172"/>
    </location>
</feature>